<evidence type="ECO:0000256" key="1">
    <source>
        <dbReference type="SAM" id="MobiDB-lite"/>
    </source>
</evidence>
<dbReference type="AlphaFoldDB" id="A0A0P1GU48"/>
<sequence>MLGVVLWADHADHRAVIWCEDQGELAYYAAAQSAAQGNVGLDVGDLIEFDMRRVRNCRLAAKVQRLGRGYARDLPKALRANAANPAATATQGQKRPAAKKSKTVDNIVPFVRPSGG</sequence>
<dbReference type="EMBL" id="CYSE01000002">
    <property type="protein sequence ID" value="CUH77596.1"/>
    <property type="molecule type" value="Genomic_DNA"/>
</dbReference>
<feature type="region of interest" description="Disordered" evidence="1">
    <location>
        <begin position="82"/>
        <end position="116"/>
    </location>
</feature>
<evidence type="ECO:0000313" key="2">
    <source>
        <dbReference type="EMBL" id="CUH77596.1"/>
    </source>
</evidence>
<proteinExistence type="predicted"/>
<dbReference type="Proteomes" id="UP000054935">
    <property type="component" value="Unassembled WGS sequence"/>
</dbReference>
<evidence type="ECO:0000313" key="3">
    <source>
        <dbReference type="Proteomes" id="UP000054935"/>
    </source>
</evidence>
<accession>A0A0P1GU48</accession>
<keyword evidence="3" id="KW-1185">Reference proteome</keyword>
<organism evidence="2 3">
    <name type="scientific">Tropicibacter naphthalenivorans</name>
    <dbReference type="NCBI Taxonomy" id="441103"/>
    <lineage>
        <taxon>Bacteria</taxon>
        <taxon>Pseudomonadati</taxon>
        <taxon>Pseudomonadota</taxon>
        <taxon>Alphaproteobacteria</taxon>
        <taxon>Rhodobacterales</taxon>
        <taxon>Roseobacteraceae</taxon>
        <taxon>Tropicibacter</taxon>
    </lineage>
</organism>
<reference evidence="2 3" key="1">
    <citation type="submission" date="2015-09" db="EMBL/GenBank/DDBJ databases">
        <authorList>
            <consortium name="Swine Surveillance"/>
        </authorList>
    </citation>
    <scope>NUCLEOTIDE SEQUENCE [LARGE SCALE GENOMIC DNA]</scope>
    <source>
        <strain evidence="2 3">CECT 7648</strain>
    </source>
</reference>
<gene>
    <name evidence="2" type="ORF">TRN7648_01558</name>
</gene>
<name>A0A0P1GU48_9RHOB</name>
<dbReference type="STRING" id="441103.TRN7648_01558"/>
<protein>
    <submittedName>
        <fullName evidence="2">Uncharacterized protein</fullName>
    </submittedName>
</protein>